<evidence type="ECO:0000256" key="4">
    <source>
        <dbReference type="ARBA" id="ARBA00022491"/>
    </source>
</evidence>
<evidence type="ECO:0000256" key="2">
    <source>
        <dbReference type="ARBA" id="ARBA00011576"/>
    </source>
</evidence>
<dbReference type="InterPro" id="IPR050706">
    <property type="entry name" value="Cyclic-di-GMP_PDE-like"/>
</dbReference>
<proteinExistence type="inferred from homology"/>
<evidence type="ECO:0000259" key="7">
    <source>
        <dbReference type="PROSITE" id="PS50883"/>
    </source>
</evidence>
<dbReference type="EMBL" id="AAJCYU010000044">
    <property type="protein sequence ID" value="ECK7315425.1"/>
    <property type="molecule type" value="Genomic_DNA"/>
</dbReference>
<reference evidence="8" key="1">
    <citation type="submission" date="2018-06" db="EMBL/GenBank/DDBJ databases">
        <authorList>
            <person name="Ashton P.M."/>
            <person name="Dallman T."/>
            <person name="Nair S."/>
            <person name="De Pinna E."/>
            <person name="Peters T."/>
            <person name="Grant K."/>
        </authorList>
    </citation>
    <scope>NUCLEOTIDE SEQUENCE</scope>
    <source>
        <strain evidence="8">527491</strain>
        <strain evidence="9">780192</strain>
    </source>
</reference>
<dbReference type="PANTHER" id="PTHR33121">
    <property type="entry name" value="CYCLIC DI-GMP PHOSPHODIESTERASE PDEF"/>
    <property type="match status" value="1"/>
</dbReference>
<dbReference type="GO" id="GO:0071111">
    <property type="term" value="F:cyclic-guanylate-specific phosphodiesterase activity"/>
    <property type="evidence" value="ECO:0007669"/>
    <property type="project" value="InterPro"/>
</dbReference>
<keyword evidence="4" id="KW-0678">Repressor</keyword>
<dbReference type="SMART" id="SM00052">
    <property type="entry name" value="EAL"/>
    <property type="match status" value="1"/>
</dbReference>
<dbReference type="SUPFAM" id="SSF141868">
    <property type="entry name" value="EAL domain-like"/>
    <property type="match status" value="1"/>
</dbReference>
<keyword evidence="6" id="KW-0804">Transcription</keyword>
<evidence type="ECO:0000313" key="9">
    <source>
        <dbReference type="EMBL" id="ECK7315425.1"/>
    </source>
</evidence>
<evidence type="ECO:0000256" key="3">
    <source>
        <dbReference type="ARBA" id="ARBA00018009"/>
    </source>
</evidence>
<evidence type="ECO:0000256" key="1">
    <source>
        <dbReference type="ARBA" id="ARBA00010927"/>
    </source>
</evidence>
<dbReference type="EMBL" id="AAIVFG010000048">
    <property type="protein sequence ID" value="ECI4618497.1"/>
    <property type="molecule type" value="Genomic_DNA"/>
</dbReference>
<comment type="caution">
    <text evidence="8">The sequence shown here is derived from an EMBL/GenBank/DDBJ whole genome shotgun (WGS) entry which is preliminary data.</text>
</comment>
<comment type="similarity">
    <text evidence="1">Belongs to the YdiV family.</text>
</comment>
<dbReference type="InterPro" id="IPR001633">
    <property type="entry name" value="EAL_dom"/>
</dbReference>
<sequence>MYDYDYVHNSLYKEDFEPFFHPIVDVFTGKCIGAEVLARMVVSGEIVSSEKTYLAFLNSDRDQGMLTRLMIEKTKSIITEIPFPEGFVLTFNVPVNILGVDWLLSACQDLMETCEHKLTLILELTEYNRLMIHDNKLLNAAYQLKEEKIKLALDDYGIGHSNITLIQKIQFDYIKIPKEFIKPLPFKKLEGKLIDNISHLARTLNINIMAEGIENINQSQYLISRGIALQQGFYFSIPISASKLNDYLNKNIVHKSQFKKRYSNSVAFQRLTVNSIYSSI</sequence>
<protein>
    <recommendedName>
        <fullName evidence="3">Anti-FlhC(2)FlhD(4) factor YdiV</fullName>
    </recommendedName>
</protein>
<name>A0A3Y9JCC2_SALET</name>
<dbReference type="PROSITE" id="PS50883">
    <property type="entry name" value="EAL"/>
    <property type="match status" value="1"/>
</dbReference>
<keyword evidence="5" id="KW-0805">Transcription regulation</keyword>
<dbReference type="CDD" id="cd01948">
    <property type="entry name" value="EAL"/>
    <property type="match status" value="1"/>
</dbReference>
<dbReference type="Gene3D" id="3.20.20.450">
    <property type="entry name" value="EAL domain"/>
    <property type="match status" value="1"/>
</dbReference>
<comment type="subunit">
    <text evidence="2">Interacts with FlhD in the FlhC(2)FlhD(4) heterohexamer, inhibiting its ability to activate transcription.</text>
</comment>
<dbReference type="Pfam" id="PF00563">
    <property type="entry name" value="EAL"/>
    <property type="match status" value="1"/>
</dbReference>
<dbReference type="PANTHER" id="PTHR33121:SF69">
    <property type="entry name" value="ANTI-FLHC(2)FLHD(4) FACTOR YDIV-RELATED"/>
    <property type="match status" value="1"/>
</dbReference>
<dbReference type="AlphaFoldDB" id="A0A3Y9JCC2"/>
<accession>A0A3Y9JCC2</accession>
<feature type="domain" description="EAL" evidence="7">
    <location>
        <begin position="1"/>
        <end position="252"/>
    </location>
</feature>
<evidence type="ECO:0000256" key="5">
    <source>
        <dbReference type="ARBA" id="ARBA00023015"/>
    </source>
</evidence>
<gene>
    <name evidence="8" type="ORF">DPC26_23340</name>
    <name evidence="9" type="ORF">FRN22_22285</name>
</gene>
<evidence type="ECO:0000256" key="6">
    <source>
        <dbReference type="ARBA" id="ARBA00023163"/>
    </source>
</evidence>
<dbReference type="InterPro" id="IPR035919">
    <property type="entry name" value="EAL_sf"/>
</dbReference>
<organism evidence="8">
    <name type="scientific">Salmonella enterica I</name>
    <dbReference type="NCBI Taxonomy" id="59201"/>
    <lineage>
        <taxon>Bacteria</taxon>
        <taxon>Pseudomonadati</taxon>
        <taxon>Pseudomonadota</taxon>
        <taxon>Gammaproteobacteria</taxon>
        <taxon>Enterobacterales</taxon>
        <taxon>Enterobacteriaceae</taxon>
        <taxon>Salmonella</taxon>
    </lineage>
</organism>
<evidence type="ECO:0000313" key="8">
    <source>
        <dbReference type="EMBL" id="ECI4618497.1"/>
    </source>
</evidence>